<dbReference type="SUPFAM" id="SSF46894">
    <property type="entry name" value="C-terminal effector domain of the bipartite response regulators"/>
    <property type="match status" value="1"/>
</dbReference>
<name>A0A8J7JEL9_9BACT</name>
<dbReference type="PANTHER" id="PTHR43214">
    <property type="entry name" value="TWO-COMPONENT RESPONSE REGULATOR"/>
    <property type="match status" value="1"/>
</dbReference>
<dbReference type="GO" id="GO:0003677">
    <property type="term" value="F:DNA binding"/>
    <property type="evidence" value="ECO:0007669"/>
    <property type="project" value="UniProtKB-KW"/>
</dbReference>
<keyword evidence="4" id="KW-1185">Reference proteome</keyword>
<organism evidence="3 4">
    <name type="scientific">Geomesophilobacter sediminis</name>
    <dbReference type="NCBI Taxonomy" id="2798584"/>
    <lineage>
        <taxon>Bacteria</taxon>
        <taxon>Pseudomonadati</taxon>
        <taxon>Thermodesulfobacteriota</taxon>
        <taxon>Desulfuromonadia</taxon>
        <taxon>Geobacterales</taxon>
        <taxon>Geobacteraceae</taxon>
        <taxon>Geomesophilobacter</taxon>
    </lineage>
</organism>
<dbReference type="RefSeq" id="WP_199384611.1">
    <property type="nucleotide sequence ID" value="NZ_JAEMHM010000010.1"/>
</dbReference>
<dbReference type="Gene3D" id="3.40.50.2300">
    <property type="match status" value="1"/>
</dbReference>
<evidence type="ECO:0000313" key="4">
    <source>
        <dbReference type="Proteomes" id="UP000636888"/>
    </source>
</evidence>
<proteinExistence type="predicted"/>
<sequence>MRDFHHHILIIGPKMLQNAVLASYIEDHTDWHCIPIEKVELAEQVEKEEPNGIFVLHDAVSLQGKVFEAALAAELERMPVDWAVALFNLERSSDVERSAIRYGIKGIFYEDDTPEVLIKGISAIFHGELWASRKTLAESLIDCSRGLMPHRTLPQFPNGLTKREAEILYLLSEGCSNKGIAKHLFISPETVRTHLHRIFKKLHLSTRLEASLWASRHLFSHS</sequence>
<dbReference type="SMART" id="SM00421">
    <property type="entry name" value="HTH_LUXR"/>
    <property type="match status" value="1"/>
</dbReference>
<reference evidence="3" key="1">
    <citation type="submission" date="2020-12" db="EMBL/GenBank/DDBJ databases">
        <title>Geomonas sp. Red875, isolated from river sediment.</title>
        <authorList>
            <person name="Xu Z."/>
            <person name="Zhang Z."/>
            <person name="Masuda Y."/>
            <person name="Itoh H."/>
            <person name="Senoo K."/>
        </authorList>
    </citation>
    <scope>NUCLEOTIDE SEQUENCE</scope>
    <source>
        <strain evidence="3">Red875</strain>
    </source>
</reference>
<dbReference type="PROSITE" id="PS50043">
    <property type="entry name" value="HTH_LUXR_2"/>
    <property type="match status" value="1"/>
</dbReference>
<accession>A0A8J7JEL9</accession>
<dbReference type="Proteomes" id="UP000636888">
    <property type="component" value="Unassembled WGS sequence"/>
</dbReference>
<dbReference type="EMBL" id="JAEMHM010000010">
    <property type="protein sequence ID" value="MBJ6725721.1"/>
    <property type="molecule type" value="Genomic_DNA"/>
</dbReference>
<evidence type="ECO:0000256" key="1">
    <source>
        <dbReference type="ARBA" id="ARBA00023125"/>
    </source>
</evidence>
<evidence type="ECO:0000259" key="2">
    <source>
        <dbReference type="PROSITE" id="PS50043"/>
    </source>
</evidence>
<feature type="domain" description="HTH luxR-type" evidence="2">
    <location>
        <begin position="153"/>
        <end position="218"/>
    </location>
</feature>
<keyword evidence="1" id="KW-0238">DNA-binding</keyword>
<dbReference type="PROSITE" id="PS00622">
    <property type="entry name" value="HTH_LUXR_1"/>
    <property type="match status" value="1"/>
</dbReference>
<dbReference type="PRINTS" id="PR00038">
    <property type="entry name" value="HTHLUXR"/>
</dbReference>
<dbReference type="CDD" id="cd06170">
    <property type="entry name" value="LuxR_C_like"/>
    <property type="match status" value="1"/>
</dbReference>
<dbReference type="PANTHER" id="PTHR43214:SF38">
    <property type="entry name" value="NITRATE_NITRITE RESPONSE REGULATOR PROTEIN NARL"/>
    <property type="match status" value="1"/>
</dbReference>
<gene>
    <name evidence="3" type="ORF">JFN93_13455</name>
</gene>
<protein>
    <submittedName>
        <fullName evidence="3">Response regulator transcription factor</fullName>
    </submittedName>
</protein>
<dbReference type="GO" id="GO:0006355">
    <property type="term" value="P:regulation of DNA-templated transcription"/>
    <property type="evidence" value="ECO:0007669"/>
    <property type="project" value="InterPro"/>
</dbReference>
<dbReference type="Gene3D" id="1.10.10.10">
    <property type="entry name" value="Winged helix-like DNA-binding domain superfamily/Winged helix DNA-binding domain"/>
    <property type="match status" value="1"/>
</dbReference>
<dbReference type="InterPro" id="IPR016032">
    <property type="entry name" value="Sig_transdc_resp-reg_C-effctor"/>
</dbReference>
<dbReference type="AlphaFoldDB" id="A0A8J7JEL9"/>
<evidence type="ECO:0000313" key="3">
    <source>
        <dbReference type="EMBL" id="MBJ6725721.1"/>
    </source>
</evidence>
<dbReference type="InterPro" id="IPR039420">
    <property type="entry name" value="WalR-like"/>
</dbReference>
<dbReference type="InterPro" id="IPR036388">
    <property type="entry name" value="WH-like_DNA-bd_sf"/>
</dbReference>
<dbReference type="Pfam" id="PF00196">
    <property type="entry name" value="GerE"/>
    <property type="match status" value="1"/>
</dbReference>
<comment type="caution">
    <text evidence="3">The sequence shown here is derived from an EMBL/GenBank/DDBJ whole genome shotgun (WGS) entry which is preliminary data.</text>
</comment>
<dbReference type="InterPro" id="IPR000792">
    <property type="entry name" value="Tscrpt_reg_LuxR_C"/>
</dbReference>